<accession>A0A6N2M469</accession>
<dbReference type="AlphaFoldDB" id="A0A6N2M469"/>
<sequence>MACFQLVCTSISPSEANMRDFKSAVDSMVVKEEYEQLSTLPLCPQERCSCIAMLVKSIISALIRVKSSCADIRTQFSGSMTLEAPMVLNIISHKNWLLLPRSWVTHLKHDHWTETKTIWNGAKPFKVIDPENEFFLVQFSTMNDYLHVLVDGPWTILGPGQNFEASITWTHYKDVFLGAFSLPFQLIGNMYKIDYNTQNNH</sequence>
<evidence type="ECO:0000313" key="1">
    <source>
        <dbReference type="EMBL" id="VFU47561.1"/>
    </source>
</evidence>
<proteinExistence type="predicted"/>
<evidence type="ECO:0008006" key="2">
    <source>
        <dbReference type="Google" id="ProtNLM"/>
    </source>
</evidence>
<name>A0A6N2M469_SALVM</name>
<reference evidence="1" key="1">
    <citation type="submission" date="2019-03" db="EMBL/GenBank/DDBJ databases">
        <authorList>
            <person name="Mank J."/>
            <person name="Almeida P."/>
        </authorList>
    </citation>
    <scope>NUCLEOTIDE SEQUENCE</scope>
    <source>
        <strain evidence="1">78183</strain>
    </source>
</reference>
<protein>
    <recommendedName>
        <fullName evidence="2">DUF4283 domain-containing protein</fullName>
    </recommendedName>
</protein>
<gene>
    <name evidence="1" type="ORF">SVIM_LOCUS305640</name>
</gene>
<organism evidence="1">
    <name type="scientific">Salix viminalis</name>
    <name type="common">Common osier</name>
    <name type="synonym">Basket willow</name>
    <dbReference type="NCBI Taxonomy" id="40686"/>
    <lineage>
        <taxon>Eukaryota</taxon>
        <taxon>Viridiplantae</taxon>
        <taxon>Streptophyta</taxon>
        <taxon>Embryophyta</taxon>
        <taxon>Tracheophyta</taxon>
        <taxon>Spermatophyta</taxon>
        <taxon>Magnoliopsida</taxon>
        <taxon>eudicotyledons</taxon>
        <taxon>Gunneridae</taxon>
        <taxon>Pentapetalae</taxon>
        <taxon>rosids</taxon>
        <taxon>fabids</taxon>
        <taxon>Malpighiales</taxon>
        <taxon>Salicaceae</taxon>
        <taxon>Saliceae</taxon>
        <taxon>Salix</taxon>
    </lineage>
</organism>
<dbReference type="EMBL" id="CAADRP010001674">
    <property type="protein sequence ID" value="VFU47561.1"/>
    <property type="molecule type" value="Genomic_DNA"/>
</dbReference>